<gene>
    <name evidence="8" type="ORF">Sru01_28990</name>
</gene>
<protein>
    <recommendedName>
        <fullName evidence="7">Protein kinase domain-containing protein</fullName>
    </recommendedName>
</protein>
<proteinExistence type="predicted"/>
<dbReference type="InterPro" id="IPR008271">
    <property type="entry name" value="Ser/Thr_kinase_AS"/>
</dbReference>
<accession>A0A919R692</accession>
<dbReference type="PANTHER" id="PTHR43289:SF34">
    <property type="entry name" value="SERINE_THREONINE-PROTEIN KINASE YBDM-RELATED"/>
    <property type="match status" value="1"/>
</dbReference>
<evidence type="ECO:0000256" key="1">
    <source>
        <dbReference type="ARBA" id="ARBA00022679"/>
    </source>
</evidence>
<keyword evidence="6" id="KW-0812">Transmembrane</keyword>
<dbReference type="GO" id="GO:0005524">
    <property type="term" value="F:ATP binding"/>
    <property type="evidence" value="ECO:0007669"/>
    <property type="project" value="UniProtKB-KW"/>
</dbReference>
<dbReference type="InterPro" id="IPR011009">
    <property type="entry name" value="Kinase-like_dom_sf"/>
</dbReference>
<keyword evidence="9" id="KW-1185">Reference proteome</keyword>
<evidence type="ECO:0000313" key="8">
    <source>
        <dbReference type="EMBL" id="GII77917.1"/>
    </source>
</evidence>
<dbReference type="PANTHER" id="PTHR43289">
    <property type="entry name" value="MITOGEN-ACTIVATED PROTEIN KINASE KINASE KINASE 20-RELATED"/>
    <property type="match status" value="1"/>
</dbReference>
<comment type="caution">
    <text evidence="8">The sequence shown here is derived from an EMBL/GenBank/DDBJ whole genome shotgun (WGS) entry which is preliminary data.</text>
</comment>
<evidence type="ECO:0000256" key="6">
    <source>
        <dbReference type="SAM" id="Phobius"/>
    </source>
</evidence>
<dbReference type="GO" id="GO:0004674">
    <property type="term" value="F:protein serine/threonine kinase activity"/>
    <property type="evidence" value="ECO:0007669"/>
    <property type="project" value="TreeGrafter"/>
</dbReference>
<dbReference type="PROSITE" id="PS00108">
    <property type="entry name" value="PROTEIN_KINASE_ST"/>
    <property type="match status" value="1"/>
</dbReference>
<evidence type="ECO:0000256" key="3">
    <source>
        <dbReference type="ARBA" id="ARBA00022777"/>
    </source>
</evidence>
<dbReference type="EMBL" id="BOOU01000043">
    <property type="protein sequence ID" value="GII77917.1"/>
    <property type="molecule type" value="Genomic_DNA"/>
</dbReference>
<dbReference type="InterPro" id="IPR000719">
    <property type="entry name" value="Prot_kinase_dom"/>
</dbReference>
<keyword evidence="6" id="KW-0472">Membrane</keyword>
<reference evidence="8" key="1">
    <citation type="submission" date="2021-01" db="EMBL/GenBank/DDBJ databases">
        <title>Whole genome shotgun sequence of Sphaerisporangium rufum NBRC 109079.</title>
        <authorList>
            <person name="Komaki H."/>
            <person name="Tamura T."/>
        </authorList>
    </citation>
    <scope>NUCLEOTIDE SEQUENCE</scope>
    <source>
        <strain evidence="8">NBRC 109079</strain>
    </source>
</reference>
<keyword evidence="3" id="KW-0418">Kinase</keyword>
<feature type="transmembrane region" description="Helical" evidence="6">
    <location>
        <begin position="89"/>
        <end position="110"/>
    </location>
</feature>
<evidence type="ECO:0000256" key="4">
    <source>
        <dbReference type="ARBA" id="ARBA00022840"/>
    </source>
</evidence>
<dbReference type="Gene3D" id="1.10.510.10">
    <property type="entry name" value="Transferase(Phosphotransferase) domain 1"/>
    <property type="match status" value="1"/>
</dbReference>
<dbReference type="SUPFAM" id="SSF56112">
    <property type="entry name" value="Protein kinase-like (PK-like)"/>
    <property type="match status" value="1"/>
</dbReference>
<sequence length="467" mass="48236">MGTVYLGTAPGGRPVAVKVVRRRHAEDGGFAARFRAEVANARRVASFCTAAVVDDGVADDGRPYLVTEYIAGTPLSAQIGEHGPLPGSALVGLAFGVCAALAAIHAAGLVHRDLKPGNVILSLTGPRVIDFGIARALDAATGPTLTGEVVGTPGWWAPEQIDGRPVTPATDVFAWGCLVAYAGNGRHPFGAGGAMAVAYRIMHEEPDLGGLPASLEPLVRRAVHRDPAARPTARELLLALIGGADAEEPATRVLEAMWEPPGNLHAAAAGTEPAAPAPAVPEQRPRRGRRRLAWTAGLLALVVLVGGGVLALSLWQRAGRRPPAVQAGPDRADDIGRRIITGDLQILLPAAPRCGLPAYQAGRRLADRQTCLASWFVLNLGAAPVRLAGLPDLVDDRHERHPATRAGRPAGLPMLGGTAPAGPDASIDVQPGQVLPFTGEYVLPAGRTPAALSGALLSGAAPVEVRL</sequence>
<dbReference type="AlphaFoldDB" id="A0A919R692"/>
<feature type="transmembrane region" description="Helical" evidence="6">
    <location>
        <begin position="292"/>
        <end position="315"/>
    </location>
</feature>
<evidence type="ECO:0000256" key="2">
    <source>
        <dbReference type="ARBA" id="ARBA00022741"/>
    </source>
</evidence>
<dbReference type="Pfam" id="PF00069">
    <property type="entry name" value="Pkinase"/>
    <property type="match status" value="1"/>
</dbReference>
<organism evidence="8 9">
    <name type="scientific">Sphaerisporangium rufum</name>
    <dbReference type="NCBI Taxonomy" id="1381558"/>
    <lineage>
        <taxon>Bacteria</taxon>
        <taxon>Bacillati</taxon>
        <taxon>Actinomycetota</taxon>
        <taxon>Actinomycetes</taxon>
        <taxon>Streptosporangiales</taxon>
        <taxon>Streptosporangiaceae</taxon>
        <taxon>Sphaerisporangium</taxon>
    </lineage>
</organism>
<keyword evidence="4" id="KW-0067">ATP-binding</keyword>
<keyword evidence="1" id="KW-0808">Transferase</keyword>
<feature type="region of interest" description="Disordered" evidence="5">
    <location>
        <begin position="400"/>
        <end position="423"/>
    </location>
</feature>
<keyword evidence="2" id="KW-0547">Nucleotide-binding</keyword>
<dbReference type="CDD" id="cd14014">
    <property type="entry name" value="STKc_PknB_like"/>
    <property type="match status" value="1"/>
</dbReference>
<dbReference type="SMART" id="SM00220">
    <property type="entry name" value="S_TKc"/>
    <property type="match status" value="1"/>
</dbReference>
<name>A0A919R692_9ACTN</name>
<dbReference type="Gene3D" id="3.30.200.20">
    <property type="entry name" value="Phosphorylase Kinase, domain 1"/>
    <property type="match status" value="1"/>
</dbReference>
<evidence type="ECO:0000313" key="9">
    <source>
        <dbReference type="Proteomes" id="UP000655287"/>
    </source>
</evidence>
<dbReference type="PROSITE" id="PS50011">
    <property type="entry name" value="PROTEIN_KINASE_DOM"/>
    <property type="match status" value="1"/>
</dbReference>
<feature type="domain" description="Protein kinase" evidence="7">
    <location>
        <begin position="1"/>
        <end position="241"/>
    </location>
</feature>
<keyword evidence="6" id="KW-1133">Transmembrane helix</keyword>
<evidence type="ECO:0000256" key="5">
    <source>
        <dbReference type="SAM" id="MobiDB-lite"/>
    </source>
</evidence>
<dbReference type="Proteomes" id="UP000655287">
    <property type="component" value="Unassembled WGS sequence"/>
</dbReference>
<evidence type="ECO:0000259" key="7">
    <source>
        <dbReference type="PROSITE" id="PS50011"/>
    </source>
</evidence>